<evidence type="ECO:0000256" key="2">
    <source>
        <dbReference type="SAM" id="MobiDB-lite"/>
    </source>
</evidence>
<comment type="caution">
    <text evidence="4">The sequence shown here is derived from an EMBL/GenBank/DDBJ whole genome shotgun (WGS) entry which is preliminary data.</text>
</comment>
<dbReference type="Pfam" id="PF24883">
    <property type="entry name" value="NPHP3_N"/>
    <property type="match status" value="1"/>
</dbReference>
<dbReference type="InterPro" id="IPR056884">
    <property type="entry name" value="NPHP3-like_N"/>
</dbReference>
<protein>
    <recommendedName>
        <fullName evidence="3">Nephrocystin 3-like N-terminal domain-containing protein</fullName>
    </recommendedName>
</protein>
<evidence type="ECO:0000256" key="1">
    <source>
        <dbReference type="ARBA" id="ARBA00022737"/>
    </source>
</evidence>
<dbReference type="Proteomes" id="UP000191004">
    <property type="component" value="Unassembled WGS sequence"/>
</dbReference>
<accession>A0A1T3CIW6</accession>
<evidence type="ECO:0000313" key="5">
    <source>
        <dbReference type="Proteomes" id="UP000191004"/>
    </source>
</evidence>
<sequence length="431" mass="49702">MATTPGSHISSHGGGSQNIQTGDGPQYNNNDKGHQFNHNNFYGTNMKDPVYDEAARLQKEKEDCLRSLSYQNIDARKIDISSAHPTTCNWLFNTEQFQQWCQRIDLSSHNGVLWIKGNPGTGKSTLMKHTLQYCEEKLFEKSIVAAHFFNARGDGFEQTPIGMLRSLVYQIILKESSTYERLIPLFRDKRQKHTEWAWREPELQNFLLLETQHCPKPLVLFVDALDECSESHVRSLVRFLEDLSVKAKVTLNICLSSRHYPNISMEKHLELVIETTSEHDKDIIKYAGDKLTKIDEQIKTEVLQKASGVFMWVVLVIEMLNRAYDEGQLEAMHQLIQEVPSDLDEVFLTLLSKDNPKKQETLFMLQFVLFAEQLLKPEELYFAALAEMKVHMRPWDRAKITRDDIRRRITHSSRGLVETLGQTSSAEVMNV</sequence>
<dbReference type="AlphaFoldDB" id="A0A1T3CIW6"/>
<name>A0A1T3CIW6_9HYPO</name>
<dbReference type="Gene3D" id="3.40.50.300">
    <property type="entry name" value="P-loop containing nucleotide triphosphate hydrolases"/>
    <property type="match status" value="1"/>
</dbReference>
<proteinExistence type="predicted"/>
<feature type="domain" description="Nephrocystin 3-like N-terminal" evidence="3">
    <location>
        <begin position="87"/>
        <end position="258"/>
    </location>
</feature>
<evidence type="ECO:0000313" key="4">
    <source>
        <dbReference type="EMBL" id="OPB41048.1"/>
    </source>
</evidence>
<organism evidence="4 5">
    <name type="scientific">Trichoderma guizhouense</name>
    <dbReference type="NCBI Taxonomy" id="1491466"/>
    <lineage>
        <taxon>Eukaryota</taxon>
        <taxon>Fungi</taxon>
        <taxon>Dikarya</taxon>
        <taxon>Ascomycota</taxon>
        <taxon>Pezizomycotina</taxon>
        <taxon>Sordariomycetes</taxon>
        <taxon>Hypocreomycetidae</taxon>
        <taxon>Hypocreales</taxon>
        <taxon>Hypocreaceae</taxon>
        <taxon>Trichoderma</taxon>
    </lineage>
</organism>
<gene>
    <name evidence="4" type="ORF">A0O28_0107450</name>
</gene>
<keyword evidence="5" id="KW-1185">Reference proteome</keyword>
<dbReference type="PANTHER" id="PTHR10039">
    <property type="entry name" value="AMELOGENIN"/>
    <property type="match status" value="1"/>
</dbReference>
<feature type="compositionally biased region" description="Polar residues" evidence="2">
    <location>
        <begin position="17"/>
        <end position="39"/>
    </location>
</feature>
<feature type="region of interest" description="Disordered" evidence="2">
    <location>
        <begin position="1"/>
        <end position="39"/>
    </location>
</feature>
<feature type="compositionally biased region" description="Low complexity" evidence="2">
    <location>
        <begin position="1"/>
        <end position="11"/>
    </location>
</feature>
<keyword evidence="1" id="KW-0677">Repeat</keyword>
<dbReference type="PANTHER" id="PTHR10039:SF5">
    <property type="entry name" value="NACHT DOMAIN-CONTAINING PROTEIN"/>
    <property type="match status" value="1"/>
</dbReference>
<dbReference type="EMBL" id="LVVK01000016">
    <property type="protein sequence ID" value="OPB41048.1"/>
    <property type="molecule type" value="Genomic_DNA"/>
</dbReference>
<dbReference type="SUPFAM" id="SSF52540">
    <property type="entry name" value="P-loop containing nucleoside triphosphate hydrolases"/>
    <property type="match status" value="1"/>
</dbReference>
<dbReference type="InterPro" id="IPR027417">
    <property type="entry name" value="P-loop_NTPase"/>
</dbReference>
<dbReference type="OrthoDB" id="194358at2759"/>
<reference evidence="4 5" key="1">
    <citation type="submission" date="2016-04" db="EMBL/GenBank/DDBJ databases">
        <title>Multiple horizontal gene transfer events from other fungi enriched the ability of the initially mycotrophic fungus Trichoderma (Ascomycota) to feed on dead plant biomass.</title>
        <authorList>
            <person name="Atanasova L."/>
            <person name="Chenthamara K."/>
            <person name="Zhang J."/>
            <person name="Grujic M."/>
            <person name="Henrissat B."/>
            <person name="Kuo A."/>
            <person name="Aertz A."/>
            <person name="Salamov A."/>
            <person name="Lipzen A."/>
            <person name="Labutti K."/>
            <person name="Barry K."/>
            <person name="Miao Y."/>
            <person name="Rahimi M.J."/>
            <person name="Shen Q."/>
            <person name="Grigoriev I.V."/>
            <person name="Kubicek C.P."/>
            <person name="Druzhinina I.S."/>
        </authorList>
    </citation>
    <scope>NUCLEOTIDE SEQUENCE [LARGE SCALE GENOMIC DNA]</scope>
    <source>
        <strain evidence="4 5">NJAU 4742</strain>
    </source>
</reference>
<evidence type="ECO:0000259" key="3">
    <source>
        <dbReference type="Pfam" id="PF24883"/>
    </source>
</evidence>